<evidence type="ECO:0000256" key="1">
    <source>
        <dbReference type="SAM" id="Coils"/>
    </source>
</evidence>
<feature type="region of interest" description="Disordered" evidence="2">
    <location>
        <begin position="201"/>
        <end position="231"/>
    </location>
</feature>
<feature type="region of interest" description="Disordered" evidence="2">
    <location>
        <begin position="1"/>
        <end position="44"/>
    </location>
</feature>
<feature type="region of interest" description="Disordered" evidence="2">
    <location>
        <begin position="57"/>
        <end position="76"/>
    </location>
</feature>
<dbReference type="Proteomes" id="UP000037069">
    <property type="component" value="Unassembled WGS sequence"/>
</dbReference>
<evidence type="ECO:0000259" key="3">
    <source>
        <dbReference type="Pfam" id="PF13837"/>
    </source>
</evidence>
<dbReference type="InterPro" id="IPR044822">
    <property type="entry name" value="Myb_DNA-bind_4"/>
</dbReference>
<feature type="domain" description="Myb/SANT-like DNA-binding" evidence="3">
    <location>
        <begin position="83"/>
        <end position="167"/>
    </location>
</feature>
<dbReference type="OrthoDB" id="7919885at2759"/>
<comment type="caution">
    <text evidence="4">The sequence shown here is derived from an EMBL/GenBank/DDBJ whole genome shotgun (WGS) entry which is preliminary data.</text>
</comment>
<proteinExistence type="predicted"/>
<feature type="coiled-coil region" evidence="1">
    <location>
        <begin position="270"/>
        <end position="297"/>
    </location>
</feature>
<keyword evidence="1" id="KW-0175">Coiled coil</keyword>
<dbReference type="Pfam" id="PF13837">
    <property type="entry name" value="Myb_DNA-bind_4"/>
    <property type="match status" value="1"/>
</dbReference>
<name>A0A0L0BY93_LUCCU</name>
<evidence type="ECO:0000313" key="4">
    <source>
        <dbReference type="EMBL" id="KNC24249.1"/>
    </source>
</evidence>
<dbReference type="STRING" id="7375.A0A0L0BY93"/>
<feature type="compositionally biased region" description="Polar residues" evidence="2">
    <location>
        <begin position="29"/>
        <end position="44"/>
    </location>
</feature>
<sequence>MTDLQPNGEPKKIYLSKPSEQPAVKNEPIVSTSTPQYTTASTPQQWRSLRSCSADMVRIPPRRHPPPVDKTGEEHLSNHKKQRYWNSWEELYLVELWRRYKEELTVVNVPLPVYRKMMIAMRNRNMIVTAQDCRRKVNTLNTRYKQELQKMETSGCKSEWRLFPLIHCVLQPKIKEFDAWHEPIIIKKLLDKIPKPVEVETTASTQNHQNSNSHQYSAYQTRTAPTSTQVNSYQQRTYVSSALYTDANSPYNRLSSSQGRCEKSSILPFRNITMEKIEQLRQDNNRLAEQRDADLKSLHLEEENFRCFETFIRIWTEQKEMELRRVQLMSEQNVISIENEENQNVEQHQLHETAVTAK</sequence>
<dbReference type="OMA" id="YYTSYEE"/>
<evidence type="ECO:0000313" key="5">
    <source>
        <dbReference type="Proteomes" id="UP000037069"/>
    </source>
</evidence>
<gene>
    <name evidence="4" type="ORF">FF38_13693</name>
</gene>
<feature type="compositionally biased region" description="Basic and acidic residues" evidence="2">
    <location>
        <begin position="66"/>
        <end position="76"/>
    </location>
</feature>
<reference evidence="4 5" key="1">
    <citation type="journal article" date="2015" name="Nat. Commun.">
        <title>Lucilia cuprina genome unlocks parasitic fly biology to underpin future interventions.</title>
        <authorList>
            <person name="Anstead C.A."/>
            <person name="Korhonen P.K."/>
            <person name="Young N.D."/>
            <person name="Hall R.S."/>
            <person name="Jex A.R."/>
            <person name="Murali S.C."/>
            <person name="Hughes D.S."/>
            <person name="Lee S.F."/>
            <person name="Perry T."/>
            <person name="Stroehlein A.J."/>
            <person name="Ansell B.R."/>
            <person name="Breugelmans B."/>
            <person name="Hofmann A."/>
            <person name="Qu J."/>
            <person name="Dugan S."/>
            <person name="Lee S.L."/>
            <person name="Chao H."/>
            <person name="Dinh H."/>
            <person name="Han Y."/>
            <person name="Doddapaneni H.V."/>
            <person name="Worley K.C."/>
            <person name="Muzny D.M."/>
            <person name="Ioannidis P."/>
            <person name="Waterhouse R.M."/>
            <person name="Zdobnov E.M."/>
            <person name="James P.J."/>
            <person name="Bagnall N.H."/>
            <person name="Kotze A.C."/>
            <person name="Gibbs R.A."/>
            <person name="Richards S."/>
            <person name="Batterham P."/>
            <person name="Gasser R.B."/>
        </authorList>
    </citation>
    <scope>NUCLEOTIDE SEQUENCE [LARGE SCALE GENOMIC DNA]</scope>
    <source>
        <strain evidence="4 5">LS</strain>
        <tissue evidence="4">Full body</tissue>
    </source>
</reference>
<evidence type="ECO:0000256" key="2">
    <source>
        <dbReference type="SAM" id="MobiDB-lite"/>
    </source>
</evidence>
<dbReference type="EMBL" id="JRES01001249">
    <property type="protein sequence ID" value="KNC24249.1"/>
    <property type="molecule type" value="Genomic_DNA"/>
</dbReference>
<keyword evidence="5" id="KW-1185">Reference proteome</keyword>
<accession>A0A0L0BY93</accession>
<dbReference type="AlphaFoldDB" id="A0A0L0BY93"/>
<organism evidence="4 5">
    <name type="scientific">Lucilia cuprina</name>
    <name type="common">Green bottle fly</name>
    <name type="synonym">Australian sheep blowfly</name>
    <dbReference type="NCBI Taxonomy" id="7375"/>
    <lineage>
        <taxon>Eukaryota</taxon>
        <taxon>Metazoa</taxon>
        <taxon>Ecdysozoa</taxon>
        <taxon>Arthropoda</taxon>
        <taxon>Hexapoda</taxon>
        <taxon>Insecta</taxon>
        <taxon>Pterygota</taxon>
        <taxon>Neoptera</taxon>
        <taxon>Endopterygota</taxon>
        <taxon>Diptera</taxon>
        <taxon>Brachycera</taxon>
        <taxon>Muscomorpha</taxon>
        <taxon>Oestroidea</taxon>
        <taxon>Calliphoridae</taxon>
        <taxon>Luciliinae</taxon>
        <taxon>Lucilia</taxon>
    </lineage>
</organism>
<protein>
    <recommendedName>
        <fullName evidence="3">Myb/SANT-like DNA-binding domain-containing protein</fullName>
    </recommendedName>
</protein>